<comment type="subcellular location">
    <subcellularLocation>
        <location evidence="1">Cell membrane</location>
        <topology evidence="1">Multi-pass membrane protein</topology>
    </subcellularLocation>
</comment>
<dbReference type="Pfam" id="PF00664">
    <property type="entry name" value="ABC_membrane"/>
    <property type="match status" value="1"/>
</dbReference>
<keyword evidence="7 9" id="KW-1133">Transmembrane helix</keyword>
<dbReference type="CDD" id="cd03254">
    <property type="entry name" value="ABCC_Glucan_exporter_like"/>
    <property type="match status" value="1"/>
</dbReference>
<dbReference type="Pfam" id="PF00005">
    <property type="entry name" value="ABC_tran"/>
    <property type="match status" value="1"/>
</dbReference>
<dbReference type="PROSITE" id="PS50893">
    <property type="entry name" value="ABC_TRANSPORTER_2"/>
    <property type="match status" value="1"/>
</dbReference>
<dbReference type="Gene3D" id="1.20.1560.10">
    <property type="entry name" value="ABC transporter type 1, transmembrane domain"/>
    <property type="match status" value="1"/>
</dbReference>
<evidence type="ECO:0000256" key="2">
    <source>
        <dbReference type="ARBA" id="ARBA00022448"/>
    </source>
</evidence>
<evidence type="ECO:0000256" key="7">
    <source>
        <dbReference type="ARBA" id="ARBA00022989"/>
    </source>
</evidence>
<dbReference type="PROSITE" id="PS50929">
    <property type="entry name" value="ABC_TM1F"/>
    <property type="match status" value="1"/>
</dbReference>
<evidence type="ECO:0000259" key="11">
    <source>
        <dbReference type="PROSITE" id="PS50929"/>
    </source>
</evidence>
<reference evidence="12 13" key="1">
    <citation type="submission" date="2020-08" db="EMBL/GenBank/DDBJ databases">
        <title>Genome sequence of Erysipelothrix inopinata DSM 15511T.</title>
        <authorList>
            <person name="Hyun D.-W."/>
            <person name="Bae J.-W."/>
        </authorList>
    </citation>
    <scope>NUCLEOTIDE SEQUENCE [LARGE SCALE GENOMIC DNA]</scope>
    <source>
        <strain evidence="12 13">DSM 15511</strain>
    </source>
</reference>
<dbReference type="CDD" id="cd18547">
    <property type="entry name" value="ABC_6TM_Tm288_like"/>
    <property type="match status" value="1"/>
</dbReference>
<dbReference type="FunFam" id="3.40.50.300:FF:000287">
    <property type="entry name" value="Multidrug ABC transporter ATP-binding protein"/>
    <property type="match status" value="1"/>
</dbReference>
<dbReference type="PANTHER" id="PTHR43394">
    <property type="entry name" value="ATP-DEPENDENT PERMEASE MDL1, MITOCHONDRIAL"/>
    <property type="match status" value="1"/>
</dbReference>
<name>A0A7G9S178_9FIRM</name>
<keyword evidence="8 9" id="KW-0472">Membrane</keyword>
<dbReference type="InterPro" id="IPR003439">
    <property type="entry name" value="ABC_transporter-like_ATP-bd"/>
</dbReference>
<dbReference type="InterPro" id="IPR027417">
    <property type="entry name" value="P-loop_NTPase"/>
</dbReference>
<evidence type="ECO:0000259" key="10">
    <source>
        <dbReference type="PROSITE" id="PS50893"/>
    </source>
</evidence>
<dbReference type="KEGG" id="eio:H9L01_04415"/>
<evidence type="ECO:0000256" key="5">
    <source>
        <dbReference type="ARBA" id="ARBA00022741"/>
    </source>
</evidence>
<dbReference type="Gene3D" id="3.40.50.300">
    <property type="entry name" value="P-loop containing nucleotide triphosphate hydrolases"/>
    <property type="match status" value="1"/>
</dbReference>
<evidence type="ECO:0000313" key="12">
    <source>
        <dbReference type="EMBL" id="QNN61603.1"/>
    </source>
</evidence>
<dbReference type="EMBL" id="CP060715">
    <property type="protein sequence ID" value="QNN61603.1"/>
    <property type="molecule type" value="Genomic_DNA"/>
</dbReference>
<protein>
    <submittedName>
        <fullName evidence="12">ABC transporter ATP-binding protein</fullName>
    </submittedName>
</protein>
<evidence type="ECO:0000256" key="9">
    <source>
        <dbReference type="SAM" id="Phobius"/>
    </source>
</evidence>
<gene>
    <name evidence="12" type="ORF">H9L01_04415</name>
</gene>
<evidence type="ECO:0000256" key="3">
    <source>
        <dbReference type="ARBA" id="ARBA00022475"/>
    </source>
</evidence>
<dbReference type="AlphaFoldDB" id="A0A7G9S178"/>
<dbReference type="GO" id="GO:0016887">
    <property type="term" value="F:ATP hydrolysis activity"/>
    <property type="evidence" value="ECO:0007669"/>
    <property type="project" value="InterPro"/>
</dbReference>
<dbReference type="GO" id="GO:0005524">
    <property type="term" value="F:ATP binding"/>
    <property type="evidence" value="ECO:0007669"/>
    <property type="project" value="UniProtKB-KW"/>
</dbReference>
<feature type="domain" description="ABC transporter" evidence="10">
    <location>
        <begin position="347"/>
        <end position="580"/>
    </location>
</feature>
<dbReference type="SMART" id="SM00382">
    <property type="entry name" value="AAA"/>
    <property type="match status" value="1"/>
</dbReference>
<keyword evidence="2" id="KW-0813">Transport</keyword>
<dbReference type="FunFam" id="1.20.1560.10:FF:000011">
    <property type="entry name" value="Multidrug ABC transporter ATP-binding protein"/>
    <property type="match status" value="1"/>
</dbReference>
<organism evidence="12 13">
    <name type="scientific">Erysipelothrix inopinata</name>
    <dbReference type="NCBI Taxonomy" id="225084"/>
    <lineage>
        <taxon>Bacteria</taxon>
        <taxon>Bacillati</taxon>
        <taxon>Bacillota</taxon>
        <taxon>Erysipelotrichia</taxon>
        <taxon>Erysipelotrichales</taxon>
        <taxon>Erysipelotrichaceae</taxon>
        <taxon>Erysipelothrix</taxon>
    </lineage>
</organism>
<keyword evidence="4 9" id="KW-0812">Transmembrane</keyword>
<evidence type="ECO:0000313" key="13">
    <source>
        <dbReference type="Proteomes" id="UP000515928"/>
    </source>
</evidence>
<evidence type="ECO:0000256" key="4">
    <source>
        <dbReference type="ARBA" id="ARBA00022692"/>
    </source>
</evidence>
<evidence type="ECO:0000256" key="1">
    <source>
        <dbReference type="ARBA" id="ARBA00004651"/>
    </source>
</evidence>
<dbReference type="InterPro" id="IPR039421">
    <property type="entry name" value="Type_1_exporter"/>
</dbReference>
<feature type="transmembrane region" description="Helical" evidence="9">
    <location>
        <begin position="149"/>
        <end position="166"/>
    </location>
</feature>
<feature type="transmembrane region" description="Helical" evidence="9">
    <location>
        <begin position="66"/>
        <end position="83"/>
    </location>
</feature>
<sequence length="585" mass="65177">MKNFKKLLEFLAPYKGKLITAIICLFVAAVLTAAAPMIEGMVTTQLSNDVLAISKGIEGAHIQFDAIIKIMTILLIIYIVNALSRLAMQYLISDAIQATIYDIRNAVKEKMTRLPIRYFDEHSAGDLMSRMATDVETLSGALQQSFSQIVMAVLGLTFAVIMMFVIDWQIALVGITIIPLSFIAIRVIGSKSRILFSKQQKALGDLNGVIQEKFTGFNEIKLYNYQENAIDDFKKVNNTLCENGFKANFISGLMNPTVSMLTYIVIAIAVYMGAMRVLTGAMAVGAVQAFIRYIWQVNQPLAQMTQLAPTIQGAMAAMDRIFEYLDEPDDVYDVENPVQIDNYQGSVSFEDVYFGYGQQPIIKDLSVEIKPGEMVAIVGPTGAGKTTIINLLMRFYDVDSGSIKIDGIDVRDMKRDDLRSLFGMVLQDTWLFSGKIRDNIAYGKPDAMLEDIIDAAKRTNVHHFITTLPNGYDMELNEESSNISNGEKQLITIARALLSDPKILILDEATSSVDTRLDAMIQEAMAELMKGRTSFVIAHRLSTIRNADKILVMRDGNIIEMGNHDELMEQNGFYADLYNSQFQDS</sequence>
<dbReference type="SUPFAM" id="SSF52540">
    <property type="entry name" value="P-loop containing nucleoside triphosphate hydrolases"/>
    <property type="match status" value="1"/>
</dbReference>
<accession>A0A7G9S178</accession>
<keyword evidence="6 12" id="KW-0067">ATP-binding</keyword>
<keyword evidence="3" id="KW-1003">Cell membrane</keyword>
<feature type="domain" description="ABC transmembrane type-1" evidence="11">
    <location>
        <begin position="19"/>
        <end position="313"/>
    </location>
</feature>
<dbReference type="InterPro" id="IPR036640">
    <property type="entry name" value="ABC1_TM_sf"/>
</dbReference>
<dbReference type="Proteomes" id="UP000515928">
    <property type="component" value="Chromosome"/>
</dbReference>
<dbReference type="GO" id="GO:0015421">
    <property type="term" value="F:ABC-type oligopeptide transporter activity"/>
    <property type="evidence" value="ECO:0007669"/>
    <property type="project" value="TreeGrafter"/>
</dbReference>
<dbReference type="RefSeq" id="WP_187534802.1">
    <property type="nucleotide sequence ID" value="NZ_CBCSHU010000003.1"/>
</dbReference>
<feature type="transmembrane region" description="Helical" evidence="9">
    <location>
        <begin position="172"/>
        <end position="189"/>
    </location>
</feature>
<proteinExistence type="predicted"/>
<keyword evidence="5" id="KW-0547">Nucleotide-binding</keyword>
<dbReference type="SUPFAM" id="SSF90123">
    <property type="entry name" value="ABC transporter transmembrane region"/>
    <property type="match status" value="1"/>
</dbReference>
<keyword evidence="13" id="KW-1185">Reference proteome</keyword>
<dbReference type="PANTHER" id="PTHR43394:SF1">
    <property type="entry name" value="ATP-BINDING CASSETTE SUB-FAMILY B MEMBER 10, MITOCHONDRIAL"/>
    <property type="match status" value="1"/>
</dbReference>
<evidence type="ECO:0000256" key="6">
    <source>
        <dbReference type="ARBA" id="ARBA00022840"/>
    </source>
</evidence>
<evidence type="ECO:0000256" key="8">
    <source>
        <dbReference type="ARBA" id="ARBA00023136"/>
    </source>
</evidence>
<feature type="transmembrane region" description="Helical" evidence="9">
    <location>
        <begin position="253"/>
        <end position="271"/>
    </location>
</feature>
<dbReference type="GO" id="GO:0005886">
    <property type="term" value="C:plasma membrane"/>
    <property type="evidence" value="ECO:0007669"/>
    <property type="project" value="UniProtKB-SubCell"/>
</dbReference>
<dbReference type="InterPro" id="IPR003593">
    <property type="entry name" value="AAA+_ATPase"/>
</dbReference>
<dbReference type="InterPro" id="IPR011527">
    <property type="entry name" value="ABC1_TM_dom"/>
</dbReference>